<dbReference type="GO" id="GO:0006629">
    <property type="term" value="P:lipid metabolic process"/>
    <property type="evidence" value="ECO:0007669"/>
    <property type="project" value="UniProtKB-KW"/>
</dbReference>
<evidence type="ECO:0000256" key="6">
    <source>
        <dbReference type="ARBA" id="ARBA00022989"/>
    </source>
</evidence>
<evidence type="ECO:0000256" key="10">
    <source>
        <dbReference type="ARBA" id="ARBA00030458"/>
    </source>
</evidence>
<reference evidence="13 14" key="1">
    <citation type="journal article" date="2015" name="Genome Biol. Evol.">
        <title>Phylogenomic analyses indicate that early fungi evolved digesting cell walls of algal ancestors of land plants.</title>
        <authorList>
            <person name="Chang Y."/>
            <person name="Wang S."/>
            <person name="Sekimoto S."/>
            <person name="Aerts A.L."/>
            <person name="Choi C."/>
            <person name="Clum A."/>
            <person name="LaButti K.M."/>
            <person name="Lindquist E.A."/>
            <person name="Yee Ngan C."/>
            <person name="Ohm R.A."/>
            <person name="Salamov A.A."/>
            <person name="Grigoriev I.V."/>
            <person name="Spatafora J.W."/>
            <person name="Berbee M.L."/>
        </authorList>
    </citation>
    <scope>NUCLEOTIDE SEQUENCE [LARGE SCALE GENOMIC DNA]</scope>
    <source>
        <strain evidence="13 14">NRRL 1564</strain>
    </source>
</reference>
<organism evidence="13 14">
    <name type="scientific">Coemansia reversa (strain ATCC 12441 / NRRL 1564)</name>
    <dbReference type="NCBI Taxonomy" id="763665"/>
    <lineage>
        <taxon>Eukaryota</taxon>
        <taxon>Fungi</taxon>
        <taxon>Fungi incertae sedis</taxon>
        <taxon>Zoopagomycota</taxon>
        <taxon>Kickxellomycotina</taxon>
        <taxon>Kickxellomycetes</taxon>
        <taxon>Kickxellales</taxon>
        <taxon>Kickxellaceae</taxon>
        <taxon>Coemansia</taxon>
    </lineage>
</organism>
<evidence type="ECO:0000256" key="2">
    <source>
        <dbReference type="ARBA" id="ARBA00004496"/>
    </source>
</evidence>
<evidence type="ECO:0000313" key="14">
    <source>
        <dbReference type="Proteomes" id="UP000242474"/>
    </source>
</evidence>
<dbReference type="STRING" id="763665.A0A2G5BED4"/>
<dbReference type="AlphaFoldDB" id="A0A2G5BED4"/>
<dbReference type="PANTHER" id="PTHR20996">
    <property type="entry name" value="NUCLEAR ENVELOPE PHOSPHATASE-REGULATORY SUBUNIT 1"/>
    <property type="match status" value="1"/>
</dbReference>
<comment type="similarity">
    <text evidence="3">Belongs to the CNEP1R1 family.</text>
</comment>
<keyword evidence="7" id="KW-0443">Lipid metabolism</keyword>
<feature type="region of interest" description="Disordered" evidence="11">
    <location>
        <begin position="269"/>
        <end position="396"/>
    </location>
</feature>
<proteinExistence type="inferred from homology"/>
<keyword evidence="4" id="KW-0963">Cytoplasm</keyword>
<feature type="compositionally biased region" description="Basic and acidic residues" evidence="11">
    <location>
        <begin position="309"/>
        <end position="323"/>
    </location>
</feature>
<keyword evidence="5 12" id="KW-0812">Transmembrane</keyword>
<gene>
    <name evidence="13" type="ORF">COEREDRAFT_80683</name>
</gene>
<dbReference type="PANTHER" id="PTHR20996:SF1">
    <property type="entry name" value="NUCLEAR ENVELOPE PHOSPHATASE-REGULATORY SUBUNIT 1"/>
    <property type="match status" value="1"/>
</dbReference>
<feature type="transmembrane region" description="Helical" evidence="12">
    <location>
        <begin position="128"/>
        <end position="147"/>
    </location>
</feature>
<keyword evidence="6 12" id="KW-1133">Transmembrane helix</keyword>
<dbReference type="Proteomes" id="UP000242474">
    <property type="component" value="Unassembled WGS sequence"/>
</dbReference>
<protein>
    <recommendedName>
        <fullName evidence="10">Transmembrane protein 188</fullName>
    </recommendedName>
</protein>
<dbReference type="EMBL" id="KZ303495">
    <property type="protein sequence ID" value="PIA17363.1"/>
    <property type="molecule type" value="Genomic_DNA"/>
</dbReference>
<evidence type="ECO:0000256" key="4">
    <source>
        <dbReference type="ARBA" id="ARBA00022490"/>
    </source>
</evidence>
<evidence type="ECO:0000256" key="8">
    <source>
        <dbReference type="ARBA" id="ARBA00023136"/>
    </source>
</evidence>
<keyword evidence="9" id="KW-0539">Nucleus</keyword>
<sequence>MKSISHNDHQRRPKTQRQQQSMHSPVYSTAGMEAGGLGSTQALLSPSELTSMYTRQFAASKSQVPNIYQAALLASTETPNQSNTHGLTVLQCARSRGPVDPHVYRDWLIFEERLKQSHRRLRRKKRNYLVQILAFGILAFYFAWFGFFGAQSYRFTCKLLSAGSAYCTYLIITNRRFLQSIKYPTQCNRALHQFRLRFETTPLKAPNPFVTNATAATADGENDNARKHPAKVPALAIESQLSFFPTVPRQLRDGYIEFKATYYRKRDAAKKRIQERLRRSRKRKDSISSPSFKTSERRPRQRASPRFISAHDDDSDHNEDRYTHLHSTTIDSSARAAAGVDSATDDSSTTSSSVISQRPIARRTAERARSNLIHALAQQDSSSESEAPSAMMFPSP</sequence>
<comment type="subcellular location">
    <subcellularLocation>
        <location evidence="2">Cytoplasm</location>
    </subcellularLocation>
    <subcellularLocation>
        <location evidence="1">Nucleus membrane</location>
        <topology evidence="1">Multi-pass membrane protein</topology>
    </subcellularLocation>
</comment>
<evidence type="ECO:0000256" key="9">
    <source>
        <dbReference type="ARBA" id="ARBA00023242"/>
    </source>
</evidence>
<feature type="compositionally biased region" description="Low complexity" evidence="11">
    <location>
        <begin position="341"/>
        <end position="353"/>
    </location>
</feature>
<dbReference type="InterPro" id="IPR019168">
    <property type="entry name" value="NEP1-R1"/>
</dbReference>
<evidence type="ECO:0000256" key="11">
    <source>
        <dbReference type="SAM" id="MobiDB-lite"/>
    </source>
</evidence>
<keyword evidence="8 12" id="KW-0472">Membrane</keyword>
<evidence type="ECO:0000256" key="12">
    <source>
        <dbReference type="SAM" id="Phobius"/>
    </source>
</evidence>
<dbReference type="OrthoDB" id="5599171at2759"/>
<dbReference type="GO" id="GO:0031965">
    <property type="term" value="C:nuclear membrane"/>
    <property type="evidence" value="ECO:0007669"/>
    <property type="project" value="UniProtKB-SubCell"/>
</dbReference>
<evidence type="ECO:0000256" key="1">
    <source>
        <dbReference type="ARBA" id="ARBA00004232"/>
    </source>
</evidence>
<feature type="compositionally biased region" description="Low complexity" evidence="11">
    <location>
        <begin position="381"/>
        <end position="396"/>
    </location>
</feature>
<feature type="compositionally biased region" description="Basic and acidic residues" evidence="11">
    <location>
        <begin position="1"/>
        <end position="10"/>
    </location>
</feature>
<feature type="region of interest" description="Disordered" evidence="11">
    <location>
        <begin position="1"/>
        <end position="32"/>
    </location>
</feature>
<evidence type="ECO:0000256" key="3">
    <source>
        <dbReference type="ARBA" id="ARBA00010998"/>
    </source>
</evidence>
<dbReference type="GO" id="GO:0071595">
    <property type="term" value="C:Nem1-Spo7 phosphatase complex"/>
    <property type="evidence" value="ECO:0007669"/>
    <property type="project" value="InterPro"/>
</dbReference>
<evidence type="ECO:0000313" key="13">
    <source>
        <dbReference type="EMBL" id="PIA17363.1"/>
    </source>
</evidence>
<name>A0A2G5BED4_COERN</name>
<keyword evidence="14" id="KW-1185">Reference proteome</keyword>
<dbReference type="GO" id="GO:0005737">
    <property type="term" value="C:cytoplasm"/>
    <property type="evidence" value="ECO:0007669"/>
    <property type="project" value="UniProtKB-SubCell"/>
</dbReference>
<accession>A0A2G5BED4</accession>
<feature type="compositionally biased region" description="Polar residues" evidence="11">
    <location>
        <begin position="16"/>
        <end position="27"/>
    </location>
</feature>
<evidence type="ECO:0000256" key="7">
    <source>
        <dbReference type="ARBA" id="ARBA00023098"/>
    </source>
</evidence>
<evidence type="ECO:0000256" key="5">
    <source>
        <dbReference type="ARBA" id="ARBA00022692"/>
    </source>
</evidence>